<protein>
    <submittedName>
        <fullName evidence="2">CarR protein</fullName>
    </submittedName>
</protein>
<name>Q43900_AZOBR</name>
<evidence type="ECO:0000313" key="2">
    <source>
        <dbReference type="EMBL" id="CAA49824.1"/>
    </source>
</evidence>
<accession>Q43900</accession>
<evidence type="ECO:0000256" key="1">
    <source>
        <dbReference type="SAM" id="MobiDB-lite"/>
    </source>
</evidence>
<organism evidence="2">
    <name type="scientific">Azospirillum brasilense</name>
    <dbReference type="NCBI Taxonomy" id="192"/>
    <lineage>
        <taxon>Bacteria</taxon>
        <taxon>Pseudomonadati</taxon>
        <taxon>Pseudomonadota</taxon>
        <taxon>Alphaproteobacteria</taxon>
        <taxon>Rhodospirillales</taxon>
        <taxon>Azospirillaceae</taxon>
        <taxon>Azospirillum</taxon>
    </lineage>
</organism>
<feature type="region of interest" description="Disordered" evidence="1">
    <location>
        <begin position="84"/>
        <end position="114"/>
    </location>
</feature>
<feature type="non-terminal residue" evidence="2">
    <location>
        <position position="1"/>
    </location>
</feature>
<reference evidence="2" key="1">
    <citation type="journal article" date="1994" name="J. Bacteriol.">
        <title>Molecular cloning and sequencing of an operon, carRS of Azospirillum brasilense, that codes for a novel two-component regulatory system: demonstration of a positive regulatory role of carR for global control of carbohydrate catabolism.</title>
        <authorList>
            <person name="Chattopadhyay S."/>
            <person name="Mukherjee A."/>
            <person name="Ghosh S."/>
        </authorList>
    </citation>
    <scope>NUCLEOTIDE SEQUENCE</scope>
</reference>
<proteinExistence type="predicted"/>
<dbReference type="EMBL" id="X70360">
    <property type="protein sequence ID" value="CAA49824.1"/>
    <property type="molecule type" value="Genomic_DNA"/>
</dbReference>
<sequence>VDLRLQLVDEGVVKALVDEDARGGGAALALPREAHARHGAVDGLVEIGVAHHDHRAFATQLEGDGDQLVGRQMRNDLPRLHRAGEGDLADSWMGDQGRPASGAVTRQDVEDTRGQNLVHDLDDAQGRQRRLLGGFDDDRVSGDQRRRDLERHQVQRHVPRNDGADDANRLALGEGQHLRWKDGSPSARREPAIEG</sequence>
<gene>
    <name evidence="2" type="primary">carR</name>
</gene>
<feature type="compositionally biased region" description="Basic and acidic residues" evidence="1">
    <location>
        <begin position="136"/>
        <end position="168"/>
    </location>
</feature>
<feature type="compositionally biased region" description="Basic and acidic residues" evidence="1">
    <location>
        <begin position="176"/>
        <end position="195"/>
    </location>
</feature>
<feature type="region of interest" description="Disordered" evidence="1">
    <location>
        <begin position="133"/>
        <end position="195"/>
    </location>
</feature>
<dbReference type="AlphaFoldDB" id="Q43900"/>